<name>A0ABM1ETI1_PRICU</name>
<evidence type="ECO:0000259" key="3">
    <source>
        <dbReference type="PROSITE" id="PS52052"/>
    </source>
</evidence>
<evidence type="ECO:0000256" key="1">
    <source>
        <dbReference type="SAM" id="Coils"/>
    </source>
</evidence>
<dbReference type="Proteomes" id="UP000695022">
    <property type="component" value="Unplaced"/>
</dbReference>
<gene>
    <name evidence="5" type="primary">LOC106815549</name>
</gene>
<dbReference type="Gene3D" id="1.20.5.170">
    <property type="match status" value="1"/>
</dbReference>
<protein>
    <submittedName>
        <fullName evidence="5">Male-specific lethal 1 homolog</fullName>
    </submittedName>
</protein>
<dbReference type="GeneID" id="106815549"/>
<organism evidence="4 5">
    <name type="scientific">Priapulus caudatus</name>
    <name type="common">Priapulid worm</name>
    <dbReference type="NCBI Taxonomy" id="37621"/>
    <lineage>
        <taxon>Eukaryota</taxon>
        <taxon>Metazoa</taxon>
        <taxon>Ecdysozoa</taxon>
        <taxon>Scalidophora</taxon>
        <taxon>Priapulida</taxon>
        <taxon>Priapulimorpha</taxon>
        <taxon>Priapulimorphida</taxon>
        <taxon>Priapulidae</taxon>
        <taxon>Priapulus</taxon>
    </lineage>
</organism>
<sequence>MKSDFTGIHDLNTYDNSFIERCKMAKNLMLLNGHDGDHGNSVVMDCRSHIGGNDTDTCGSDATGLKNDADMSNVHSLVHQVKRDFRIGSDDAKLLKTSQKSEVQHLKELLLLNLDVIHQQQDELRTKDRQIRGYQQDKESLKCRLVRMERRISVLRQKAVKQEKHAQAEALKKKAAETDSSVPASTAEKVMLKTNEVDLSQPCTVPEPSVEIEATTELAPSTPSLPPVKVTTSKATQTVALTSDTISKTRMRPHVLTKAGRGRKRTYNRVHQRGAKSTRQSTRGEQRERIKPQSRPAENEPAVACRLRKSDSLSDEENNILRAPEYYSYSIETANGDSVIDSHKKMMVEIPTWRLHPLPSCYTLEGTENIDDDIFLKRHQKFEMDEKRRKRWDIQRLREAKMLEKLESGRHGNKDKRRHSVEHPIESLYPLPDNAQVIEICNTVPVVAFGCVIPNCEQSEFGLPWLPTTQTQLSPKRKKRK</sequence>
<feature type="coiled-coil region" evidence="1">
    <location>
        <begin position="117"/>
        <end position="165"/>
    </location>
</feature>
<reference evidence="5" key="1">
    <citation type="submission" date="2025-08" db="UniProtKB">
        <authorList>
            <consortium name="RefSeq"/>
        </authorList>
    </citation>
    <scope>IDENTIFICATION</scope>
</reference>
<feature type="domain" description="PEHE" evidence="3">
    <location>
        <begin position="347"/>
        <end position="465"/>
    </location>
</feature>
<dbReference type="RefSeq" id="XP_014675502.1">
    <property type="nucleotide sequence ID" value="XM_014820016.1"/>
</dbReference>
<dbReference type="SMART" id="SM01300">
    <property type="entry name" value="PEHE"/>
    <property type="match status" value="1"/>
</dbReference>
<dbReference type="PROSITE" id="PS52052">
    <property type="entry name" value="PEHE"/>
    <property type="match status" value="1"/>
</dbReference>
<feature type="compositionally biased region" description="Basic residues" evidence="2">
    <location>
        <begin position="258"/>
        <end position="276"/>
    </location>
</feature>
<dbReference type="PANTHER" id="PTHR21656">
    <property type="entry name" value="MALE-SPECIFIC LETHAL-1 PROTEIN"/>
    <property type="match status" value="1"/>
</dbReference>
<evidence type="ECO:0000256" key="2">
    <source>
        <dbReference type="SAM" id="MobiDB-lite"/>
    </source>
</evidence>
<evidence type="ECO:0000313" key="5">
    <source>
        <dbReference type="RefSeq" id="XP_014675502.1"/>
    </source>
</evidence>
<dbReference type="InterPro" id="IPR026711">
    <property type="entry name" value="Msl-1"/>
</dbReference>
<keyword evidence="4" id="KW-1185">Reference proteome</keyword>
<dbReference type="PANTHER" id="PTHR21656:SF2">
    <property type="entry name" value="MALE-SPECIFIC LETHAL 1 HOMOLOG"/>
    <property type="match status" value="1"/>
</dbReference>
<proteinExistence type="predicted"/>
<feature type="compositionally biased region" description="Basic and acidic residues" evidence="2">
    <location>
        <begin position="282"/>
        <end position="291"/>
    </location>
</feature>
<keyword evidence="1" id="KW-0175">Coiled coil</keyword>
<dbReference type="Gene3D" id="6.10.250.2000">
    <property type="match status" value="1"/>
</dbReference>
<evidence type="ECO:0000313" key="4">
    <source>
        <dbReference type="Proteomes" id="UP000695022"/>
    </source>
</evidence>
<feature type="region of interest" description="Disordered" evidence="2">
    <location>
        <begin position="258"/>
        <end position="314"/>
    </location>
</feature>
<dbReference type="Pfam" id="PF15275">
    <property type="entry name" value="PEHE"/>
    <property type="match status" value="1"/>
</dbReference>
<dbReference type="InterPro" id="IPR029332">
    <property type="entry name" value="PEHE_dom"/>
</dbReference>
<accession>A0ABM1ETI1</accession>